<dbReference type="Pfam" id="PF07876">
    <property type="entry name" value="Dabb"/>
    <property type="match status" value="1"/>
</dbReference>
<keyword evidence="4" id="KW-1185">Reference proteome</keyword>
<evidence type="ECO:0000259" key="2">
    <source>
        <dbReference type="PROSITE" id="PS51502"/>
    </source>
</evidence>
<feature type="chain" id="PRO_5004082487" evidence="1">
    <location>
        <begin position="33"/>
        <end position="138"/>
    </location>
</feature>
<feature type="signal peptide" evidence="1">
    <location>
        <begin position="1"/>
        <end position="32"/>
    </location>
</feature>
<dbReference type="Gene3D" id="3.30.70.100">
    <property type="match status" value="1"/>
</dbReference>
<evidence type="ECO:0000256" key="1">
    <source>
        <dbReference type="SAM" id="SignalP"/>
    </source>
</evidence>
<dbReference type="InterPro" id="IPR019546">
    <property type="entry name" value="TAT_signal_bac_arc"/>
</dbReference>
<protein>
    <submittedName>
        <fullName evidence="3">Stress responsive A/B Barrel Domain protein</fullName>
    </submittedName>
</protein>
<dbReference type="STRING" id="1279009.ADICEAN_00201"/>
<evidence type="ECO:0000313" key="3">
    <source>
        <dbReference type="EMBL" id="EMR04599.1"/>
    </source>
</evidence>
<dbReference type="PATRIC" id="fig|1279009.4.peg.206"/>
<sequence length="138" mass="15425">MTEQTRRSFLGRLAKGAALGGLLLLPGQPASAGSAKKGFIHQVYFWLRKPENEQDKARLLEGLRMLSKVKTIREYHIGVPAGATRDVVDASYAISWMLVFKDKAAQDAYQVDPIHLKFVEEYSALWSKVVVYDSIAVE</sequence>
<dbReference type="InterPro" id="IPR011008">
    <property type="entry name" value="Dimeric_a/b-barrel"/>
</dbReference>
<feature type="domain" description="Stress-response A/B barrel" evidence="2">
    <location>
        <begin position="39"/>
        <end position="134"/>
    </location>
</feature>
<dbReference type="AlphaFoldDB" id="M7P1Y6"/>
<dbReference type="InterPro" id="IPR006311">
    <property type="entry name" value="TAT_signal"/>
</dbReference>
<dbReference type="RefSeq" id="WP_009193614.1">
    <property type="nucleotide sequence ID" value="NZ_AODQ01000003.1"/>
</dbReference>
<dbReference type="eggNOG" id="ENOG5031482">
    <property type="taxonomic scope" value="Bacteria"/>
</dbReference>
<dbReference type="InterPro" id="IPR013097">
    <property type="entry name" value="Dabb"/>
</dbReference>
<evidence type="ECO:0000313" key="4">
    <source>
        <dbReference type="Proteomes" id="UP000011910"/>
    </source>
</evidence>
<dbReference type="SUPFAM" id="SSF54909">
    <property type="entry name" value="Dimeric alpha+beta barrel"/>
    <property type="match status" value="1"/>
</dbReference>
<organism evidence="3 4">
    <name type="scientific">Cesiribacter andamanensis AMV16</name>
    <dbReference type="NCBI Taxonomy" id="1279009"/>
    <lineage>
        <taxon>Bacteria</taxon>
        <taxon>Pseudomonadati</taxon>
        <taxon>Bacteroidota</taxon>
        <taxon>Cytophagia</taxon>
        <taxon>Cytophagales</taxon>
        <taxon>Cesiribacteraceae</taxon>
        <taxon>Cesiribacter</taxon>
    </lineage>
</organism>
<dbReference type="SMART" id="SM00886">
    <property type="entry name" value="Dabb"/>
    <property type="match status" value="1"/>
</dbReference>
<gene>
    <name evidence="3" type="ORF">ADICEAN_00201</name>
</gene>
<dbReference type="EMBL" id="AODQ01000003">
    <property type="protein sequence ID" value="EMR04599.1"/>
    <property type="molecule type" value="Genomic_DNA"/>
</dbReference>
<dbReference type="Proteomes" id="UP000011910">
    <property type="component" value="Unassembled WGS sequence"/>
</dbReference>
<accession>M7P1Y6</accession>
<dbReference type="PROSITE" id="PS51318">
    <property type="entry name" value="TAT"/>
    <property type="match status" value="1"/>
</dbReference>
<keyword evidence="1" id="KW-0732">Signal</keyword>
<name>M7P1Y6_9BACT</name>
<comment type="caution">
    <text evidence="3">The sequence shown here is derived from an EMBL/GenBank/DDBJ whole genome shotgun (WGS) entry which is preliminary data.</text>
</comment>
<proteinExistence type="predicted"/>
<dbReference type="PROSITE" id="PS51502">
    <property type="entry name" value="S_R_A_B_BARREL"/>
    <property type="match status" value="1"/>
</dbReference>
<dbReference type="NCBIfam" id="TIGR01409">
    <property type="entry name" value="TAT_signal_seq"/>
    <property type="match status" value="1"/>
</dbReference>
<dbReference type="OrthoDB" id="7189263at2"/>
<reference evidence="3 4" key="1">
    <citation type="journal article" date="2013" name="Genome Announc.">
        <title>Draft Genome Sequence of Cesiribacter andamanensis Strain AMV16T, Isolated from a Soil Sample from a Mud Volcano in the Andaman Islands, India.</title>
        <authorList>
            <person name="Shivaji S."/>
            <person name="Ara S."/>
            <person name="Begum Z."/>
            <person name="Srinivas T.N."/>
            <person name="Singh A."/>
            <person name="Kumar Pinnaka A."/>
        </authorList>
    </citation>
    <scope>NUCLEOTIDE SEQUENCE [LARGE SCALE GENOMIC DNA]</scope>
    <source>
        <strain evidence="3 4">AMV16</strain>
    </source>
</reference>